<dbReference type="AlphaFoldDB" id="A0A0G0LQC0"/>
<evidence type="ECO:0000313" key="2">
    <source>
        <dbReference type="Proteomes" id="UP000034893"/>
    </source>
</evidence>
<proteinExistence type="predicted"/>
<accession>A0A0G0LQC0</accession>
<name>A0A0G0LQC0_9BACT</name>
<reference evidence="1 2" key="1">
    <citation type="journal article" date="2015" name="Nature">
        <title>rRNA introns, odd ribosomes, and small enigmatic genomes across a large radiation of phyla.</title>
        <authorList>
            <person name="Brown C.T."/>
            <person name="Hug L.A."/>
            <person name="Thomas B.C."/>
            <person name="Sharon I."/>
            <person name="Castelle C.J."/>
            <person name="Singh A."/>
            <person name="Wilkins M.J."/>
            <person name="Williams K.H."/>
            <person name="Banfield J.F."/>
        </authorList>
    </citation>
    <scope>NUCLEOTIDE SEQUENCE [LARGE SCALE GENOMIC DNA]</scope>
</reference>
<gene>
    <name evidence="1" type="ORF">UT12_C0001G0028</name>
</gene>
<sequence length="54" mass="6571">MLYLFPMVRRKSTCGLCKPHKKWKQTDTKAKQKIRQEIEFELLTTRVQEQLSKF</sequence>
<evidence type="ECO:0000313" key="1">
    <source>
        <dbReference type="EMBL" id="KKQ90160.1"/>
    </source>
</evidence>
<dbReference type="EMBL" id="LBVP01000001">
    <property type="protein sequence ID" value="KKQ90160.1"/>
    <property type="molecule type" value="Genomic_DNA"/>
</dbReference>
<protein>
    <submittedName>
        <fullName evidence="1">Uncharacterized protein</fullName>
    </submittedName>
</protein>
<comment type="caution">
    <text evidence="1">The sequence shown here is derived from an EMBL/GenBank/DDBJ whole genome shotgun (WGS) entry which is preliminary data.</text>
</comment>
<dbReference type="Proteomes" id="UP000034893">
    <property type="component" value="Unassembled WGS sequence"/>
</dbReference>
<organism evidence="1 2">
    <name type="scientific">Candidatus Curtissbacteria bacterium GW2011_GWC2_38_9</name>
    <dbReference type="NCBI Taxonomy" id="1618414"/>
    <lineage>
        <taxon>Bacteria</taxon>
        <taxon>Candidatus Curtissiibacteriota</taxon>
    </lineage>
</organism>